<dbReference type="VEuPathDB" id="FungiDB:MGG_10423"/>
<sequence>MRGLGTLSALVAPVAAALADGPFTTSGRWILAGDNKTNVNLAGINWPGAGEAMIPEGLQYQSAAAIAARIQSLGMNVVRLTYATEMVDQIFANGGADIPVQKSLIAALGQQNGTAVWEMVKRSNPQFNDNITRLQAFDTVAAELSKQDIYVLVDNHVSKAQWCCSPLDGNSWWGDTYFSTANWTRGLTYMTEHTRDWPNLIGLSLRNELRQPLTNITLYQQAYNWETWYARTREGAAAIHKANPKALVFLSGLDSDTTLQPVVEGSNLTPGKGMFRPGDYFEGAENKLVLELHSYANIINEGLAKNCTGLKETLVQGGWSGLSTAAPGGTKVKNRMPTLMTEFGWGQNDQEWNSNYSTCIQDFLRDDVRAGWMIWAISGSYYIRECKQDYDEPWGILNHDWSDWRSEKHAMGELKRLVNSTLSTTMDGAGEGGGKDSPSPSPDKKNASESIRGSLYNFLWGVAALAIFNMV</sequence>
<dbReference type="HOGENOM" id="CLU_039562_0_0_1"/>
<accession>G4NGB6</accession>
<evidence type="ECO:0000313" key="9">
    <source>
        <dbReference type="Proteomes" id="UP000009058"/>
    </source>
</evidence>
<dbReference type="RefSeq" id="XP_003719440.1">
    <property type="nucleotide sequence ID" value="XM_003719392.1"/>
</dbReference>
<dbReference type="EMBL" id="CM001236">
    <property type="protein sequence ID" value="EHA47073.1"/>
    <property type="molecule type" value="Genomic_DNA"/>
</dbReference>
<feature type="region of interest" description="Disordered" evidence="5">
    <location>
        <begin position="425"/>
        <end position="448"/>
    </location>
</feature>
<dbReference type="OrthoDB" id="442731at2759"/>
<keyword evidence="9" id="KW-1185">Reference proteome</keyword>
<dbReference type="GO" id="GO:0004553">
    <property type="term" value="F:hydrolase activity, hydrolyzing O-glycosyl compounds"/>
    <property type="evidence" value="ECO:0007669"/>
    <property type="project" value="InterPro"/>
</dbReference>
<evidence type="ECO:0000256" key="2">
    <source>
        <dbReference type="ARBA" id="ARBA00022801"/>
    </source>
</evidence>
<dbReference type="OMA" id="YATEMVD"/>
<dbReference type="Pfam" id="PF00150">
    <property type="entry name" value="Cellulase"/>
    <property type="match status" value="1"/>
</dbReference>
<reference key="2">
    <citation type="submission" date="2011-05" db="EMBL/GenBank/DDBJ databases">
        <title>The Genome Sequence of Magnaporthe oryzae 70-15.</title>
        <authorList>
            <consortium name="The Broad Institute Genome Sequencing Platform"/>
            <person name="Ma L.-J."/>
            <person name="Dead R."/>
            <person name="Young S.K."/>
            <person name="Zeng Q."/>
            <person name="Gargeya S."/>
            <person name="Fitzgerald M."/>
            <person name="Haas B."/>
            <person name="Abouelleil A."/>
            <person name="Alvarado L."/>
            <person name="Arachchi H.M."/>
            <person name="Berlin A."/>
            <person name="Brown A."/>
            <person name="Chapman S.B."/>
            <person name="Chen Z."/>
            <person name="Dunbar C."/>
            <person name="Freedman E."/>
            <person name="Gearin G."/>
            <person name="Gellesch M."/>
            <person name="Goldberg J."/>
            <person name="Griggs A."/>
            <person name="Gujja S."/>
            <person name="Heiman D."/>
            <person name="Howarth C."/>
            <person name="Larson L."/>
            <person name="Lui A."/>
            <person name="MacDonald P.J.P."/>
            <person name="Mehta T."/>
            <person name="Montmayeur A."/>
            <person name="Murphy C."/>
            <person name="Neiman D."/>
            <person name="Pearson M."/>
            <person name="Priest M."/>
            <person name="Roberts A."/>
            <person name="Saif S."/>
            <person name="Shea T."/>
            <person name="Shenoy N."/>
            <person name="Sisk P."/>
            <person name="Stolte C."/>
            <person name="Sykes S."/>
            <person name="Yandava C."/>
            <person name="Wortman J."/>
            <person name="Nusbaum C."/>
            <person name="Birren B."/>
        </authorList>
    </citation>
    <scope>NUCLEOTIDE SEQUENCE</scope>
    <source>
        <strain>70-15</strain>
    </source>
</reference>
<dbReference type="PANTHER" id="PTHR31263:SF0">
    <property type="entry name" value="CELLULASE FAMILY PROTEIN (AFU_ORTHOLOGUE AFUA_5G14560)"/>
    <property type="match status" value="1"/>
</dbReference>
<dbReference type="GeneID" id="2682035"/>
<feature type="signal peptide" evidence="6">
    <location>
        <begin position="1"/>
        <end position="19"/>
    </location>
</feature>
<name>G4NGB6_PYRO7</name>
<keyword evidence="2 4" id="KW-0378">Hydrolase</keyword>
<organism evidence="8 9">
    <name type="scientific">Pyricularia oryzae (strain 70-15 / ATCC MYA-4617 / FGSC 8958)</name>
    <name type="common">Rice blast fungus</name>
    <name type="synonym">Magnaporthe oryzae</name>
    <dbReference type="NCBI Taxonomy" id="242507"/>
    <lineage>
        <taxon>Eukaryota</taxon>
        <taxon>Fungi</taxon>
        <taxon>Dikarya</taxon>
        <taxon>Ascomycota</taxon>
        <taxon>Pezizomycotina</taxon>
        <taxon>Sordariomycetes</taxon>
        <taxon>Sordariomycetidae</taxon>
        <taxon>Magnaporthales</taxon>
        <taxon>Pyriculariaceae</taxon>
        <taxon>Pyricularia</taxon>
    </lineage>
</organism>
<comment type="similarity">
    <text evidence="1 4">Belongs to the glycosyl hydrolase 5 (cellulase A) family.</text>
</comment>
<dbReference type="STRING" id="242507.G4NGB6"/>
<dbReference type="SMR" id="G4NGB6"/>
<dbReference type="Gene3D" id="3.20.20.80">
    <property type="entry name" value="Glycosidases"/>
    <property type="match status" value="1"/>
</dbReference>
<dbReference type="KEGG" id="mgr:MGG_10423"/>
<protein>
    <submittedName>
        <fullName evidence="8">Cellulase</fullName>
    </submittedName>
</protein>
<dbReference type="AlphaFoldDB" id="G4NGB6"/>
<evidence type="ECO:0000256" key="6">
    <source>
        <dbReference type="SAM" id="SignalP"/>
    </source>
</evidence>
<dbReference type="PANTHER" id="PTHR31263">
    <property type="entry name" value="CELLULASE FAMILY PROTEIN (AFU_ORTHOLOGUE AFUA_5G14560)"/>
    <property type="match status" value="1"/>
</dbReference>
<dbReference type="InterPro" id="IPR001547">
    <property type="entry name" value="Glyco_hydro_5"/>
</dbReference>
<dbReference type="InterPro" id="IPR017853">
    <property type="entry name" value="GH"/>
</dbReference>
<proteinExistence type="inferred from homology"/>
<reference evidence="8 9" key="1">
    <citation type="journal article" date="2005" name="Nature">
        <title>The genome sequence of the rice blast fungus Magnaporthe grisea.</title>
        <authorList>
            <person name="Dean R.A."/>
            <person name="Talbot N.J."/>
            <person name="Ebbole D.J."/>
            <person name="Farman M.L."/>
            <person name="Mitchell T.K."/>
            <person name="Orbach M.J."/>
            <person name="Thon M."/>
            <person name="Kulkarni R."/>
            <person name="Xu J.R."/>
            <person name="Pan H."/>
            <person name="Read N.D."/>
            <person name="Lee Y.H."/>
            <person name="Carbone I."/>
            <person name="Brown D."/>
            <person name="Oh Y.Y."/>
            <person name="Donofrio N."/>
            <person name="Jeong J.S."/>
            <person name="Soanes D.M."/>
            <person name="Djonovic S."/>
            <person name="Kolomiets E."/>
            <person name="Rehmeyer C."/>
            <person name="Li W."/>
            <person name="Harding M."/>
            <person name="Kim S."/>
            <person name="Lebrun M.H."/>
            <person name="Bohnert H."/>
            <person name="Coughlan S."/>
            <person name="Butler J."/>
            <person name="Calvo S."/>
            <person name="Ma L.J."/>
            <person name="Nicol R."/>
            <person name="Purcell S."/>
            <person name="Nusbaum C."/>
            <person name="Galagan J.E."/>
            <person name="Birren B.W."/>
        </authorList>
    </citation>
    <scope>NUCLEOTIDE SEQUENCE [LARGE SCALE GENOMIC DNA]</scope>
    <source>
        <strain evidence="9">70-15 / ATCC MYA-4617 / FGSC 8958</strain>
    </source>
</reference>
<dbReference type="InParanoid" id="G4NGB6"/>
<dbReference type="eggNOG" id="ENOG502QUKB">
    <property type="taxonomic scope" value="Eukaryota"/>
</dbReference>
<evidence type="ECO:0000256" key="5">
    <source>
        <dbReference type="SAM" id="MobiDB-lite"/>
    </source>
</evidence>
<keyword evidence="3 4" id="KW-0326">Glycosidase</keyword>
<dbReference type="Proteomes" id="UP000009058">
    <property type="component" value="Chromosome 6"/>
</dbReference>
<evidence type="ECO:0000256" key="3">
    <source>
        <dbReference type="ARBA" id="ARBA00023295"/>
    </source>
</evidence>
<feature type="domain" description="Glycoside hydrolase family 5" evidence="7">
    <location>
        <begin position="37"/>
        <end position="378"/>
    </location>
</feature>
<evidence type="ECO:0000256" key="1">
    <source>
        <dbReference type="ARBA" id="ARBA00005641"/>
    </source>
</evidence>
<feature type="chain" id="PRO_5003466267" evidence="6">
    <location>
        <begin position="20"/>
        <end position="471"/>
    </location>
</feature>
<keyword evidence="6" id="KW-0732">Signal</keyword>
<dbReference type="GO" id="GO:0000272">
    <property type="term" value="P:polysaccharide catabolic process"/>
    <property type="evidence" value="ECO:0007669"/>
    <property type="project" value="InterPro"/>
</dbReference>
<gene>
    <name evidence="8" type="ORF">MGG_10423</name>
</gene>
<evidence type="ECO:0000259" key="7">
    <source>
        <dbReference type="Pfam" id="PF00150"/>
    </source>
</evidence>
<evidence type="ECO:0000313" key="8">
    <source>
        <dbReference type="EMBL" id="EHA47073.1"/>
    </source>
</evidence>
<evidence type="ECO:0000256" key="4">
    <source>
        <dbReference type="RuleBase" id="RU361153"/>
    </source>
</evidence>
<dbReference type="SUPFAM" id="SSF51445">
    <property type="entry name" value="(Trans)glycosidases"/>
    <property type="match status" value="1"/>
</dbReference>